<organism evidence="7 8">
    <name type="scientific">Pedobacter ginsengisoli</name>
    <dbReference type="NCBI Taxonomy" id="363852"/>
    <lineage>
        <taxon>Bacteria</taxon>
        <taxon>Pseudomonadati</taxon>
        <taxon>Bacteroidota</taxon>
        <taxon>Sphingobacteriia</taxon>
        <taxon>Sphingobacteriales</taxon>
        <taxon>Sphingobacteriaceae</taxon>
        <taxon>Pedobacter</taxon>
    </lineage>
</organism>
<dbReference type="PANTHER" id="PTHR31885">
    <property type="entry name" value="GH04784P"/>
    <property type="match status" value="1"/>
</dbReference>
<gene>
    <name evidence="7" type="ORF">CPT03_07870</name>
</gene>
<comment type="similarity">
    <text evidence="2">Belongs to the TMEM86 family.</text>
</comment>
<dbReference type="GO" id="GO:0016787">
    <property type="term" value="F:hydrolase activity"/>
    <property type="evidence" value="ECO:0007669"/>
    <property type="project" value="TreeGrafter"/>
</dbReference>
<protein>
    <submittedName>
        <fullName evidence="7">Lysoplasmalogenase</fullName>
    </submittedName>
</protein>
<keyword evidence="8" id="KW-1185">Reference proteome</keyword>
<name>A0A2D1U478_9SPHI</name>
<evidence type="ECO:0000256" key="3">
    <source>
        <dbReference type="ARBA" id="ARBA00022692"/>
    </source>
</evidence>
<proteinExistence type="inferred from homology"/>
<evidence type="ECO:0000313" key="7">
    <source>
        <dbReference type="EMBL" id="ATP56395.1"/>
    </source>
</evidence>
<feature type="transmembrane region" description="Helical" evidence="6">
    <location>
        <begin position="60"/>
        <end position="78"/>
    </location>
</feature>
<feature type="transmembrane region" description="Helical" evidence="6">
    <location>
        <begin position="141"/>
        <end position="162"/>
    </location>
</feature>
<dbReference type="InterPro" id="IPR012506">
    <property type="entry name" value="TMEM86B-like"/>
</dbReference>
<evidence type="ECO:0000256" key="5">
    <source>
        <dbReference type="ARBA" id="ARBA00023136"/>
    </source>
</evidence>
<comment type="subcellular location">
    <subcellularLocation>
        <location evidence="1">Membrane</location>
        <topology evidence="1">Multi-pass membrane protein</topology>
    </subcellularLocation>
</comment>
<keyword evidence="5 6" id="KW-0472">Membrane</keyword>
<sequence length="230" mass="26418">MLKKYLKFNLIFALIFILQLVAEYYELSALKYITKPLIVISLLIMFAISTKLKGRFHKRLFTGLVFGLIGDVLLMLVWKNEAFFTYGLIAFLLCHIFYIRAFYLDFSSAPQLDKKGARIAIALCAVFSISFYVYIRHGLGAMKLPVMVYTFVISLMMMMAAFRNMRVNKISFNLILFGAIFFLISDSTLAYNKFVKGFDLAGLLIMATYMIAQYLITIGGIERQLVKRED</sequence>
<evidence type="ECO:0000256" key="4">
    <source>
        <dbReference type="ARBA" id="ARBA00022989"/>
    </source>
</evidence>
<dbReference type="GO" id="GO:0016020">
    <property type="term" value="C:membrane"/>
    <property type="evidence" value="ECO:0007669"/>
    <property type="project" value="UniProtKB-SubCell"/>
</dbReference>
<keyword evidence="3 6" id="KW-0812">Transmembrane</keyword>
<evidence type="ECO:0000256" key="6">
    <source>
        <dbReference type="SAM" id="Phobius"/>
    </source>
</evidence>
<reference evidence="7 8" key="1">
    <citation type="submission" date="2017-10" db="EMBL/GenBank/DDBJ databases">
        <title>Whole genome of Pedobacter ginsengisoli T01R-27 isolated from tomato rhizosphere.</title>
        <authorList>
            <person name="Weon H.-Y."/>
            <person name="Lee S.A."/>
            <person name="Sang M.K."/>
            <person name="Song J."/>
        </authorList>
    </citation>
    <scope>NUCLEOTIDE SEQUENCE [LARGE SCALE GENOMIC DNA]</scope>
    <source>
        <strain evidence="7 8">T01R-27</strain>
    </source>
</reference>
<feature type="transmembrane region" description="Helical" evidence="6">
    <location>
        <begin position="200"/>
        <end position="221"/>
    </location>
</feature>
<feature type="transmembrane region" description="Helical" evidence="6">
    <location>
        <begin position="174"/>
        <end position="194"/>
    </location>
</feature>
<dbReference type="AlphaFoldDB" id="A0A2D1U478"/>
<evidence type="ECO:0000256" key="2">
    <source>
        <dbReference type="ARBA" id="ARBA00007375"/>
    </source>
</evidence>
<evidence type="ECO:0000256" key="1">
    <source>
        <dbReference type="ARBA" id="ARBA00004141"/>
    </source>
</evidence>
<feature type="transmembrane region" description="Helical" evidence="6">
    <location>
        <begin position="116"/>
        <end position="135"/>
    </location>
</feature>
<accession>A0A2D1U478</accession>
<dbReference type="PANTHER" id="PTHR31885:SF6">
    <property type="entry name" value="GH04784P"/>
    <property type="match status" value="1"/>
</dbReference>
<dbReference type="Proteomes" id="UP000223749">
    <property type="component" value="Chromosome"/>
</dbReference>
<keyword evidence="4 6" id="KW-1133">Transmembrane helix</keyword>
<dbReference type="OrthoDB" id="5651790at2"/>
<dbReference type="RefSeq" id="WP_099438337.1">
    <property type="nucleotide sequence ID" value="NZ_CP024091.1"/>
</dbReference>
<dbReference type="KEGG" id="pgs:CPT03_07870"/>
<feature type="transmembrane region" description="Helical" evidence="6">
    <location>
        <begin position="32"/>
        <end position="48"/>
    </location>
</feature>
<evidence type="ECO:0000313" key="8">
    <source>
        <dbReference type="Proteomes" id="UP000223749"/>
    </source>
</evidence>
<feature type="transmembrane region" description="Helical" evidence="6">
    <location>
        <begin position="84"/>
        <end position="104"/>
    </location>
</feature>
<dbReference type="EMBL" id="CP024091">
    <property type="protein sequence ID" value="ATP56395.1"/>
    <property type="molecule type" value="Genomic_DNA"/>
</dbReference>
<dbReference type="Pfam" id="PF07947">
    <property type="entry name" value="YhhN"/>
    <property type="match status" value="1"/>
</dbReference>